<feature type="domain" description="G-patch" evidence="7">
    <location>
        <begin position="196"/>
        <end position="242"/>
    </location>
</feature>
<dbReference type="PANTHER" id="PTHR23340">
    <property type="entry name" value="ARGININE/SERINE RICH SPLICING FACTOR SF4/14"/>
    <property type="match status" value="1"/>
</dbReference>
<dbReference type="GO" id="GO:0005654">
    <property type="term" value="C:nucleoplasm"/>
    <property type="evidence" value="ECO:0007669"/>
    <property type="project" value="TreeGrafter"/>
</dbReference>
<proteinExistence type="predicted"/>
<dbReference type="SUPFAM" id="SSF109905">
    <property type="entry name" value="Surp module (SWAP domain)"/>
    <property type="match status" value="1"/>
</dbReference>
<feature type="domain" description="SURP motif" evidence="6">
    <location>
        <begin position="20"/>
        <end position="65"/>
    </location>
</feature>
<evidence type="ECO:0000313" key="8">
    <source>
        <dbReference type="EMBL" id="KAJ8904645.1"/>
    </source>
</evidence>
<comment type="caution">
    <text evidence="8">The sequence shown here is derived from an EMBL/GenBank/DDBJ whole genome shotgun (WGS) entry which is preliminary data.</text>
</comment>
<organism evidence="8 9">
    <name type="scientific">Rhodosorus marinus</name>
    <dbReference type="NCBI Taxonomy" id="101924"/>
    <lineage>
        <taxon>Eukaryota</taxon>
        <taxon>Rhodophyta</taxon>
        <taxon>Stylonematophyceae</taxon>
        <taxon>Stylonematales</taxon>
        <taxon>Stylonemataceae</taxon>
        <taxon>Rhodosorus</taxon>
    </lineage>
</organism>
<feature type="compositionally biased region" description="Basic and acidic residues" evidence="5">
    <location>
        <begin position="277"/>
        <end position="288"/>
    </location>
</feature>
<evidence type="ECO:0008006" key="10">
    <source>
        <dbReference type="Google" id="ProtNLM"/>
    </source>
</evidence>
<keyword evidence="4" id="KW-0539">Nucleus</keyword>
<gene>
    <name evidence="8" type="ORF">NDN08_001163</name>
</gene>
<sequence>MASEEPNSEFADITDAERAPVERFAKLVKKFGLDMEKRMLSDPRNSENPRVAFLFKKDDKPYLLYRQLVGPLDESDEELEEPNKVSSSTVTKAEAATPLNPARDVPVDVPSATAHRKRRFTEDGDADKPADNLVYKEPERSYFDEDNASVAAPEAAKADATQGGYARHIPKEVLNEFLAKSKGEPLPKAKEEGIEKSNVGHKLLSKMGWKEGSGLGKDGVGYANAAKTFVKTDKSGIGADTGDTTEVKPEDDIYEQYRKRMMLAYRYRPNPMNNPRKGYDGYDSGGKR</sequence>
<evidence type="ECO:0000256" key="2">
    <source>
        <dbReference type="ARBA" id="ARBA00022664"/>
    </source>
</evidence>
<keyword evidence="2" id="KW-0507">mRNA processing</keyword>
<dbReference type="GO" id="GO:0003723">
    <property type="term" value="F:RNA binding"/>
    <property type="evidence" value="ECO:0007669"/>
    <property type="project" value="InterPro"/>
</dbReference>
<dbReference type="Pfam" id="PF01805">
    <property type="entry name" value="Surp"/>
    <property type="match status" value="1"/>
</dbReference>
<evidence type="ECO:0000256" key="3">
    <source>
        <dbReference type="ARBA" id="ARBA00023187"/>
    </source>
</evidence>
<dbReference type="InterPro" id="IPR035967">
    <property type="entry name" value="SWAP/Surp_sf"/>
</dbReference>
<name>A0AAV8UQ15_9RHOD</name>
<evidence type="ECO:0000313" key="9">
    <source>
        <dbReference type="Proteomes" id="UP001157974"/>
    </source>
</evidence>
<keyword evidence="3" id="KW-0508">mRNA splicing</keyword>
<protein>
    <recommendedName>
        <fullName evidence="10">G-patch domain-containing protein</fullName>
    </recommendedName>
</protein>
<dbReference type="Gene3D" id="1.10.10.790">
    <property type="entry name" value="Surp module"/>
    <property type="match status" value="1"/>
</dbReference>
<feature type="region of interest" description="Disordered" evidence="5">
    <location>
        <begin position="266"/>
        <end position="288"/>
    </location>
</feature>
<dbReference type="GO" id="GO:0006397">
    <property type="term" value="P:mRNA processing"/>
    <property type="evidence" value="ECO:0007669"/>
    <property type="project" value="UniProtKB-KW"/>
</dbReference>
<keyword evidence="9" id="KW-1185">Reference proteome</keyword>
<dbReference type="InterPro" id="IPR000061">
    <property type="entry name" value="Surp"/>
</dbReference>
<evidence type="ECO:0000256" key="5">
    <source>
        <dbReference type="SAM" id="MobiDB-lite"/>
    </source>
</evidence>
<dbReference type="PROSITE" id="PS50128">
    <property type="entry name" value="SURP"/>
    <property type="match status" value="1"/>
</dbReference>
<dbReference type="InterPro" id="IPR000467">
    <property type="entry name" value="G_patch_dom"/>
</dbReference>
<dbReference type="SMART" id="SM00443">
    <property type="entry name" value="G_patch"/>
    <property type="match status" value="1"/>
</dbReference>
<dbReference type="Proteomes" id="UP001157974">
    <property type="component" value="Unassembled WGS sequence"/>
</dbReference>
<feature type="region of interest" description="Disordered" evidence="5">
    <location>
        <begin position="72"/>
        <end position="141"/>
    </location>
</feature>
<evidence type="ECO:0000259" key="6">
    <source>
        <dbReference type="PROSITE" id="PS50128"/>
    </source>
</evidence>
<dbReference type="PROSITE" id="PS50174">
    <property type="entry name" value="G_PATCH"/>
    <property type="match status" value="1"/>
</dbReference>
<comment type="subcellular location">
    <subcellularLocation>
        <location evidence="1">Nucleus</location>
    </subcellularLocation>
</comment>
<accession>A0AAV8UQ15</accession>
<evidence type="ECO:0000256" key="4">
    <source>
        <dbReference type="ARBA" id="ARBA00023242"/>
    </source>
</evidence>
<evidence type="ECO:0000256" key="1">
    <source>
        <dbReference type="ARBA" id="ARBA00004123"/>
    </source>
</evidence>
<dbReference type="GO" id="GO:0008380">
    <property type="term" value="P:RNA splicing"/>
    <property type="evidence" value="ECO:0007669"/>
    <property type="project" value="UniProtKB-KW"/>
</dbReference>
<dbReference type="Pfam" id="PF01585">
    <property type="entry name" value="G-patch"/>
    <property type="match status" value="1"/>
</dbReference>
<dbReference type="EMBL" id="JAMWBK010000005">
    <property type="protein sequence ID" value="KAJ8904645.1"/>
    <property type="molecule type" value="Genomic_DNA"/>
</dbReference>
<dbReference type="PANTHER" id="PTHR23340:SF0">
    <property type="entry name" value="SURP AND G-PATCH DOMAIN-CONTAINING PROTEIN 1 ISOFORM X1"/>
    <property type="match status" value="1"/>
</dbReference>
<dbReference type="InterPro" id="IPR040169">
    <property type="entry name" value="SUGP1/2"/>
</dbReference>
<reference evidence="8 9" key="1">
    <citation type="journal article" date="2023" name="Nat. Commun.">
        <title>Origin of minicircular mitochondrial genomes in red algae.</title>
        <authorList>
            <person name="Lee Y."/>
            <person name="Cho C.H."/>
            <person name="Lee Y.M."/>
            <person name="Park S.I."/>
            <person name="Yang J.H."/>
            <person name="West J.A."/>
            <person name="Bhattacharya D."/>
            <person name="Yoon H.S."/>
        </authorList>
    </citation>
    <scope>NUCLEOTIDE SEQUENCE [LARGE SCALE GENOMIC DNA]</scope>
    <source>
        <strain evidence="8 9">CCMP1338</strain>
        <tissue evidence="8">Whole cell</tissue>
    </source>
</reference>
<evidence type="ECO:0000259" key="7">
    <source>
        <dbReference type="PROSITE" id="PS50174"/>
    </source>
</evidence>
<dbReference type="AlphaFoldDB" id="A0AAV8UQ15"/>
<feature type="compositionally biased region" description="Basic and acidic residues" evidence="5">
    <location>
        <begin position="120"/>
        <end position="141"/>
    </location>
</feature>